<sequence>MNTLKYQVSKLQERVTSGHTPVQPQIGYVGFDSDGFEGVYGQQACRPKIRGKALSHEWKESTRPRPGANPPNVHLSQAPKSIYSRRHEYPWCDLCSKRRGHVWHHRAARVIPEASRGYMHRIITQRHRIKRA</sequence>
<accession>L8X4Q7</accession>
<proteinExistence type="predicted"/>
<dbReference type="AlphaFoldDB" id="L8X4Q7"/>
<evidence type="ECO:0000256" key="1">
    <source>
        <dbReference type="SAM" id="MobiDB-lite"/>
    </source>
</evidence>
<organism evidence="2 3">
    <name type="scientific">Thanatephorus cucumeris (strain AG1-IA)</name>
    <name type="common">Rice sheath blight fungus</name>
    <name type="synonym">Rhizoctonia solani</name>
    <dbReference type="NCBI Taxonomy" id="983506"/>
    <lineage>
        <taxon>Eukaryota</taxon>
        <taxon>Fungi</taxon>
        <taxon>Dikarya</taxon>
        <taxon>Basidiomycota</taxon>
        <taxon>Agaricomycotina</taxon>
        <taxon>Agaricomycetes</taxon>
        <taxon>Cantharellales</taxon>
        <taxon>Ceratobasidiaceae</taxon>
        <taxon>Rhizoctonia</taxon>
        <taxon>Rhizoctonia solani AG-1</taxon>
    </lineage>
</organism>
<evidence type="ECO:0000313" key="2">
    <source>
        <dbReference type="EMBL" id="ELU44097.1"/>
    </source>
</evidence>
<gene>
    <name evidence="2" type="ORF">AG1IA_01880</name>
</gene>
<comment type="caution">
    <text evidence="2">The sequence shown here is derived from an EMBL/GenBank/DDBJ whole genome shotgun (WGS) entry which is preliminary data.</text>
</comment>
<evidence type="ECO:0000313" key="3">
    <source>
        <dbReference type="Proteomes" id="UP000011668"/>
    </source>
</evidence>
<reference evidence="2 3" key="1">
    <citation type="journal article" date="2013" name="Nat. Commun.">
        <title>The evolution and pathogenic mechanisms of the rice sheath blight pathogen.</title>
        <authorList>
            <person name="Zheng A."/>
            <person name="Lin R."/>
            <person name="Xu L."/>
            <person name="Qin P."/>
            <person name="Tang C."/>
            <person name="Ai P."/>
            <person name="Zhang D."/>
            <person name="Liu Y."/>
            <person name="Sun Z."/>
            <person name="Feng H."/>
            <person name="Wang Y."/>
            <person name="Chen Y."/>
            <person name="Liang X."/>
            <person name="Fu R."/>
            <person name="Li Q."/>
            <person name="Zhang J."/>
            <person name="Yu X."/>
            <person name="Xie Z."/>
            <person name="Ding L."/>
            <person name="Guan P."/>
            <person name="Tang J."/>
            <person name="Liang Y."/>
            <person name="Wang S."/>
            <person name="Deng Q."/>
            <person name="Li S."/>
            <person name="Zhu J."/>
            <person name="Wang L."/>
            <person name="Liu H."/>
            <person name="Li P."/>
        </authorList>
    </citation>
    <scope>NUCLEOTIDE SEQUENCE [LARGE SCALE GENOMIC DNA]</scope>
    <source>
        <strain evidence="3">AG-1 IA</strain>
    </source>
</reference>
<protein>
    <submittedName>
        <fullName evidence="2">Uncharacterized protein</fullName>
    </submittedName>
</protein>
<keyword evidence="3" id="KW-1185">Reference proteome</keyword>
<dbReference type="HOGENOM" id="CLU_1918497_0_0_1"/>
<dbReference type="Proteomes" id="UP000011668">
    <property type="component" value="Unassembled WGS sequence"/>
</dbReference>
<feature type="region of interest" description="Disordered" evidence="1">
    <location>
        <begin position="51"/>
        <end position="79"/>
    </location>
</feature>
<name>L8X4Q7_THACA</name>
<feature type="compositionally biased region" description="Basic and acidic residues" evidence="1">
    <location>
        <begin position="54"/>
        <end position="63"/>
    </location>
</feature>
<dbReference type="EMBL" id="AFRT01000429">
    <property type="protein sequence ID" value="ELU44097.1"/>
    <property type="molecule type" value="Genomic_DNA"/>
</dbReference>